<reference evidence="1 2" key="1">
    <citation type="submission" date="2009-10" db="EMBL/GenBank/DDBJ databases">
        <authorList>
            <person name="Muzny D."/>
            <person name="Qin X."/>
            <person name="Deng J."/>
            <person name="Jiang H."/>
            <person name="Liu Y."/>
            <person name="Qu J."/>
            <person name="Song X.-Z."/>
            <person name="Zhang L."/>
            <person name="Thornton R."/>
            <person name="Coyle M."/>
            <person name="Francisco L."/>
            <person name="Jackson L."/>
            <person name="Javaid M."/>
            <person name="Korchina V."/>
            <person name="Kovar C."/>
            <person name="Mata R."/>
            <person name="Mathew T."/>
            <person name="Ngo R."/>
            <person name="Nguyen L."/>
            <person name="Nguyen N."/>
            <person name="Okwuonu G."/>
            <person name="Ongeri F."/>
            <person name="Pham C."/>
            <person name="Simmons D."/>
            <person name="Wilczek-Boney K."/>
            <person name="Hale W."/>
            <person name="Jakkamsetti A."/>
            <person name="Pham P."/>
            <person name="Ruth R."/>
            <person name="San Lucas F."/>
            <person name="Warren J."/>
            <person name="Zhang J."/>
            <person name="Zhao Z."/>
            <person name="Zhou C."/>
            <person name="Zhu D."/>
            <person name="Lee S."/>
            <person name="Bess C."/>
            <person name="Blankenburg K."/>
            <person name="Forbes L."/>
            <person name="Fu Q."/>
            <person name="Gubbala S."/>
            <person name="Hirani K."/>
            <person name="Jayaseelan J.C."/>
            <person name="Lara F."/>
            <person name="Munidasa M."/>
            <person name="Palculict T."/>
            <person name="Patil S."/>
            <person name="Pu L.-L."/>
            <person name="Saada N."/>
            <person name="Tang L."/>
            <person name="Weissenberger G."/>
            <person name="Zhu Y."/>
            <person name="Hemphill L."/>
            <person name="Shang Y."/>
            <person name="Youmans B."/>
            <person name="Ayvaz T."/>
            <person name="Ross M."/>
            <person name="Santibanez J."/>
            <person name="Aqrawi P."/>
            <person name="Gross S."/>
            <person name="Joshi V."/>
            <person name="Fowler G."/>
            <person name="Nazareth L."/>
            <person name="Reid J."/>
            <person name="Worley K."/>
            <person name="Petrosino J."/>
            <person name="Highlander S."/>
            <person name="Gibbs R."/>
        </authorList>
    </citation>
    <scope>NUCLEOTIDE SEQUENCE [LARGE SCALE GENOMIC DNA]</scope>
    <source>
        <strain evidence="1 2">ATCC 43325</strain>
    </source>
</reference>
<keyword evidence="2" id="KW-1185">Reference proteome</keyword>
<dbReference type="EMBL" id="ACZR01000019">
    <property type="protein sequence ID" value="EEX49544.1"/>
    <property type="molecule type" value="Genomic_DNA"/>
</dbReference>
<evidence type="ECO:0000313" key="1">
    <source>
        <dbReference type="EMBL" id="EEX49544.1"/>
    </source>
</evidence>
<accession>C9PSC5</accession>
<organism evidence="1 2">
    <name type="scientific">Pasteurella dagmatis ATCC 43325</name>
    <dbReference type="NCBI Taxonomy" id="667128"/>
    <lineage>
        <taxon>Bacteria</taxon>
        <taxon>Pseudomonadati</taxon>
        <taxon>Pseudomonadota</taxon>
        <taxon>Gammaproteobacteria</taxon>
        <taxon>Pasteurellales</taxon>
        <taxon>Pasteurellaceae</taxon>
        <taxon>Pasteurella</taxon>
    </lineage>
</organism>
<gene>
    <name evidence="1" type="ORF">HMPREF0621_1899</name>
</gene>
<dbReference type="HOGENOM" id="CLU_3186931_0_0_6"/>
<comment type="caution">
    <text evidence="1">The sequence shown here is derived from an EMBL/GenBank/DDBJ whole genome shotgun (WGS) entry which is preliminary data.</text>
</comment>
<dbReference type="AlphaFoldDB" id="C9PSC5"/>
<name>C9PSC5_9PAST</name>
<sequence length="46" mass="5707">MQCVFSITLTFALYESKKIKWKLTFWVNNGRITKDYFMKNEYIYDK</sequence>
<dbReference type="STRING" id="667128.HMPREF0621_1899"/>
<proteinExistence type="predicted"/>
<protein>
    <submittedName>
        <fullName evidence="1">Uncharacterized protein</fullName>
    </submittedName>
</protein>
<dbReference type="Proteomes" id="UP000005519">
    <property type="component" value="Unassembled WGS sequence"/>
</dbReference>
<evidence type="ECO:0000313" key="2">
    <source>
        <dbReference type="Proteomes" id="UP000005519"/>
    </source>
</evidence>